<dbReference type="OrthoDB" id="2678554at2"/>
<dbReference type="Proteomes" id="UP000199337">
    <property type="component" value="Unassembled WGS sequence"/>
</dbReference>
<organism evidence="1 2">
    <name type="scientific">Desulfotruncus arcticus DSM 17038</name>
    <dbReference type="NCBI Taxonomy" id="1121424"/>
    <lineage>
        <taxon>Bacteria</taxon>
        <taxon>Bacillati</taxon>
        <taxon>Bacillota</taxon>
        <taxon>Clostridia</taxon>
        <taxon>Eubacteriales</taxon>
        <taxon>Desulfallaceae</taxon>
        <taxon>Desulfotruncus</taxon>
    </lineage>
</organism>
<name>A0A1I2Y9M7_9FIRM</name>
<sequence length="132" mass="14034">MPPDPFKELVSVLEMRMTGNAAKAVAGVPCELGTITATGIKLDKFKHEIQDYLLADWLVKMYLPDFSITGTQSGLKDSLGGAVTGTATFEFEASIIDQVRLELKTGLKPGDRVLAVPVNGGQDAVIVAKVVS</sequence>
<reference evidence="2" key="1">
    <citation type="submission" date="2016-10" db="EMBL/GenBank/DDBJ databases">
        <authorList>
            <person name="Varghese N."/>
            <person name="Submissions S."/>
        </authorList>
    </citation>
    <scope>NUCLEOTIDE SEQUENCE [LARGE SCALE GENOMIC DNA]</scope>
    <source>
        <strain evidence="2">DSM 17038</strain>
    </source>
</reference>
<dbReference type="AlphaFoldDB" id="A0A1I2Y9M7"/>
<evidence type="ECO:0000313" key="2">
    <source>
        <dbReference type="Proteomes" id="UP000199337"/>
    </source>
</evidence>
<accession>A0A1I2Y9M7</accession>
<dbReference type="RefSeq" id="WP_092474151.1">
    <property type="nucleotide sequence ID" value="NZ_FOOX01000020.1"/>
</dbReference>
<protein>
    <submittedName>
        <fullName evidence="1">Uncharacterized protein</fullName>
    </submittedName>
</protein>
<evidence type="ECO:0000313" key="1">
    <source>
        <dbReference type="EMBL" id="SFH21071.1"/>
    </source>
</evidence>
<gene>
    <name evidence="1" type="ORF">SAMN05660649_04257</name>
</gene>
<proteinExistence type="predicted"/>
<dbReference type="EMBL" id="FOOX01000020">
    <property type="protein sequence ID" value="SFH21071.1"/>
    <property type="molecule type" value="Genomic_DNA"/>
</dbReference>
<keyword evidence="2" id="KW-1185">Reference proteome</keyword>
<dbReference type="STRING" id="341036.SAMN05660649_04257"/>